<feature type="transmembrane region" description="Helical" evidence="1">
    <location>
        <begin position="6"/>
        <end position="26"/>
    </location>
</feature>
<protein>
    <submittedName>
        <fullName evidence="2">Uncharacterized protein</fullName>
    </submittedName>
</protein>
<evidence type="ECO:0000313" key="2">
    <source>
        <dbReference type="EMBL" id="PTV03460.1"/>
    </source>
</evidence>
<reference evidence="3" key="1">
    <citation type="submission" date="2018-04" db="EMBL/GenBank/DDBJ databases">
        <title>Draft Genome Sequences of 10 Lactobacillus Species from 22 Commercial Probiotic Products.</title>
        <authorList>
            <person name="Gangiredla J."/>
            <person name="Barnaba T.J."/>
            <person name="Mammel M.K."/>
            <person name="Lacher D.W."/>
            <person name="Elkins C.A."/>
            <person name="Lampel K.A."/>
            <person name="Whitehouse C.A."/>
            <person name="Tartera C."/>
        </authorList>
    </citation>
    <scope>NUCLEOTIDE SEQUENCE [LARGE SCALE GENOMIC DNA]</scope>
    <source>
        <strain evidence="3">DS12_10</strain>
    </source>
</reference>
<dbReference type="EMBL" id="QAZN01000014">
    <property type="protein sequence ID" value="PTV03460.1"/>
    <property type="molecule type" value="Genomic_DNA"/>
</dbReference>
<dbReference type="AlphaFoldDB" id="A0A2T5Q2H1"/>
<accession>A0A2T5Q2H1</accession>
<evidence type="ECO:0000256" key="1">
    <source>
        <dbReference type="SAM" id="Phobius"/>
    </source>
</evidence>
<name>A0A2T5Q2H1_LIMRT</name>
<evidence type="ECO:0000313" key="3">
    <source>
        <dbReference type="Proteomes" id="UP000244083"/>
    </source>
</evidence>
<keyword evidence="1" id="KW-0812">Transmembrane</keyword>
<keyword evidence="1" id="KW-1133">Transmembrane helix</keyword>
<organism evidence="2 3">
    <name type="scientific">Limosilactobacillus reuteri</name>
    <name type="common">Lactobacillus reuteri</name>
    <dbReference type="NCBI Taxonomy" id="1598"/>
    <lineage>
        <taxon>Bacteria</taxon>
        <taxon>Bacillati</taxon>
        <taxon>Bacillota</taxon>
        <taxon>Bacilli</taxon>
        <taxon>Lactobacillales</taxon>
        <taxon>Lactobacillaceae</taxon>
        <taxon>Limosilactobacillus</taxon>
    </lineage>
</organism>
<dbReference type="RefSeq" id="WP_107721823.1">
    <property type="nucleotide sequence ID" value="NZ_QAZN01000014.1"/>
</dbReference>
<dbReference type="Proteomes" id="UP000244083">
    <property type="component" value="Unassembled WGS sequence"/>
</dbReference>
<comment type="caution">
    <text evidence="2">The sequence shown here is derived from an EMBL/GenBank/DDBJ whole genome shotgun (WGS) entry which is preliminary data.</text>
</comment>
<keyword evidence="1" id="KW-0472">Membrane</keyword>
<gene>
    <name evidence="2" type="ORF">DB325_07570</name>
</gene>
<proteinExistence type="predicted"/>
<sequence>MKDNPWISIITILISLTSALSAFLSYKANKPKIHFIDKVKFHTEDIFPGEIKLVANKNGKVLYEFPYGILFHFGVLNSSPKDVAFFNLHCDVDKNLDEVYSKKSLSYINESGKFLLEKDGFKGEITLPDMPHGKFVANSYTPIFAFWRVDKYLFQDYRPKKVVLSLNYAVNNFFKPWQHFKTKTIKVKNPISPQLKTQALLLNRQWLHPMLYKIKAVQTPPSFSYHQYLKDSNGDIYFQYLTDNNGDIPTLINLSPLYKI</sequence>